<dbReference type="OrthoDB" id="7848994at2759"/>
<organism evidence="3">
    <name type="scientific">Drosophila rhopaloa</name>
    <name type="common">Fruit fly</name>
    <dbReference type="NCBI Taxonomy" id="1041015"/>
    <lineage>
        <taxon>Eukaryota</taxon>
        <taxon>Metazoa</taxon>
        <taxon>Ecdysozoa</taxon>
        <taxon>Arthropoda</taxon>
        <taxon>Hexapoda</taxon>
        <taxon>Insecta</taxon>
        <taxon>Pterygota</taxon>
        <taxon>Neoptera</taxon>
        <taxon>Endopterygota</taxon>
        <taxon>Diptera</taxon>
        <taxon>Brachycera</taxon>
        <taxon>Muscomorpha</taxon>
        <taxon>Ephydroidea</taxon>
        <taxon>Drosophilidae</taxon>
        <taxon>Drosophila</taxon>
        <taxon>Sophophora</taxon>
    </lineage>
</organism>
<gene>
    <name evidence="3" type="primary">LOC108052071</name>
    <name evidence="1" type="synonym">108052071</name>
</gene>
<dbReference type="GeneID" id="108052071"/>
<reference evidence="3" key="2">
    <citation type="submission" date="2025-04" db="UniProtKB">
        <authorList>
            <consortium name="RefSeq"/>
        </authorList>
    </citation>
    <scope>IDENTIFICATION</scope>
</reference>
<dbReference type="RefSeq" id="XP_016989884.1">
    <property type="nucleotide sequence ID" value="XM_017134395.1"/>
</dbReference>
<evidence type="ECO:0000313" key="3">
    <source>
        <dbReference type="RefSeq" id="XP_016989884.1"/>
    </source>
</evidence>
<reference evidence="1" key="3">
    <citation type="submission" date="2025-05" db="UniProtKB">
        <authorList>
            <consortium name="EnsemblMetazoa"/>
        </authorList>
    </citation>
    <scope>IDENTIFICATION</scope>
</reference>
<dbReference type="AlphaFoldDB" id="A0A6P4FKF9"/>
<keyword evidence="2" id="KW-1185">Reference proteome</keyword>
<proteinExistence type="predicted"/>
<name>A0A6P4FKF9_DRORH</name>
<protein>
    <submittedName>
        <fullName evidence="3">Uncharacterized protein LOC108052071 isoform X2</fullName>
    </submittedName>
</protein>
<sequence length="177" mass="20218">MLEAVLTDLPDIKAPELSFETLKLVLKRLRPLQRYSFCVEACEEGDETKVWETWEMLNQISQNTILLDWSLRRTYVFLKAFALLTATAAFNSCNAELKQAGYRGFELPDKASEIAEWFKTLRNRLEEKHKDLNCKEGIMLVRFMDHNILAYLTETGNESTSEVGNEAVSEAGNDTTA</sequence>
<evidence type="ECO:0000313" key="1">
    <source>
        <dbReference type="EnsemblMetazoa" id="XP_016989884.1"/>
    </source>
</evidence>
<evidence type="ECO:0000313" key="2">
    <source>
        <dbReference type="Proteomes" id="UP001652680"/>
    </source>
</evidence>
<reference evidence="2" key="1">
    <citation type="journal article" date="2021" name="Elife">
        <title>Highly contiguous assemblies of 101 drosophilid genomes.</title>
        <authorList>
            <person name="Kim B.Y."/>
            <person name="Wang J.R."/>
            <person name="Miller D.E."/>
            <person name="Barmina O."/>
            <person name="Delaney E."/>
            <person name="Thompson A."/>
            <person name="Comeault A.A."/>
            <person name="Peede D."/>
            <person name="D'Agostino E.R."/>
            <person name="Pelaez J."/>
            <person name="Aguilar J.M."/>
            <person name="Haji D."/>
            <person name="Matsunaga T."/>
            <person name="Armstrong E.E."/>
            <person name="Zych M."/>
            <person name="Ogawa Y."/>
            <person name="Stamenkovic-Radak M."/>
            <person name="Jelic M."/>
            <person name="Veselinovic M.S."/>
            <person name="Tanaskovic M."/>
            <person name="Eric P."/>
            <person name="Gao J.J."/>
            <person name="Katoh T.K."/>
            <person name="Toda M.J."/>
            <person name="Watabe H."/>
            <person name="Watada M."/>
            <person name="Davis J.S."/>
            <person name="Moyle L.C."/>
            <person name="Manoli G."/>
            <person name="Bertolini E."/>
            <person name="Kostal V."/>
            <person name="Hawley R.S."/>
            <person name="Takahashi A."/>
            <person name="Jones C.D."/>
            <person name="Price D.K."/>
            <person name="Whiteman N."/>
            <person name="Kopp A."/>
            <person name="Matute D.R."/>
            <person name="Petrov D.A."/>
        </authorList>
    </citation>
    <scope>NUCLEOTIDE SEQUENCE [LARGE SCALE GENOMIC DNA]</scope>
</reference>
<dbReference type="Proteomes" id="UP001652680">
    <property type="component" value="Unassembled WGS sequence"/>
</dbReference>
<dbReference type="EnsemblMetazoa" id="XM_017134395.1">
    <property type="protein sequence ID" value="XP_016989884.1"/>
    <property type="gene ID" value="LOC108052071"/>
</dbReference>
<accession>A0A6P4FKF9</accession>